<keyword evidence="1" id="KW-0560">Oxidoreductase</keyword>
<dbReference type="EC" id="1.13.11.-" evidence="1"/>
<sequence length="197" mass="21293">MTRPPIVPIQTDIPELATFADTVARLIEDIPDERSLTAAIRDELTAVLTGGLELPPGKTRPDPDHYVMYPLHVDPDGAFSIAAAVWNVGQGTPVHGHETWGVVGIHSGIEVETRYRKPSTEDVPLVEEGTAEWSAGQVTVCCTTDDDVHQVRCGGDEPVIGIHVYGADIGTLPRRSYNPETGAVRWFTSAWAEGATE</sequence>
<dbReference type="InterPro" id="IPR011051">
    <property type="entry name" value="RmlC_Cupin_sf"/>
</dbReference>
<protein>
    <submittedName>
        <fullName evidence="1">3-mercaptopropionate dioxygenase</fullName>
        <ecNumber evidence="1">1.13.11.-</ecNumber>
    </submittedName>
</protein>
<dbReference type="RefSeq" id="WP_223273930.1">
    <property type="nucleotide sequence ID" value="NZ_NGAF01000033.1"/>
</dbReference>
<dbReference type="CDD" id="cd10548">
    <property type="entry name" value="cupin_CDO"/>
    <property type="match status" value="1"/>
</dbReference>
<dbReference type="Gene3D" id="2.60.120.10">
    <property type="entry name" value="Jelly Rolls"/>
    <property type="match status" value="1"/>
</dbReference>
<proteinExistence type="predicted"/>
<dbReference type="AlphaFoldDB" id="A0A231GV88"/>
<dbReference type="InterPro" id="IPR014710">
    <property type="entry name" value="RmlC-like_jellyroll"/>
</dbReference>
<dbReference type="GO" id="GO:0051213">
    <property type="term" value="F:dioxygenase activity"/>
    <property type="evidence" value="ECO:0007669"/>
    <property type="project" value="UniProtKB-KW"/>
</dbReference>
<dbReference type="EMBL" id="NGAF01000033">
    <property type="protein sequence ID" value="OXR40391.1"/>
    <property type="molecule type" value="Genomic_DNA"/>
</dbReference>
<gene>
    <name evidence="1" type="ORF">B7C42_07557</name>
</gene>
<evidence type="ECO:0000313" key="1">
    <source>
        <dbReference type="EMBL" id="OXR40391.1"/>
    </source>
</evidence>
<name>A0A231GV88_9NOCA</name>
<keyword evidence="2" id="KW-1185">Reference proteome</keyword>
<dbReference type="SUPFAM" id="SSF51182">
    <property type="entry name" value="RmlC-like cupins"/>
    <property type="match status" value="1"/>
</dbReference>
<reference evidence="1 2" key="1">
    <citation type="submission" date="2017-07" db="EMBL/GenBank/DDBJ databases">
        <title>First draft Genome Sequence of Nocardia cerradoensis isolated from human infection.</title>
        <authorList>
            <person name="Carrasco G."/>
        </authorList>
    </citation>
    <scope>NUCLEOTIDE SEQUENCE [LARGE SCALE GENOMIC DNA]</scope>
    <source>
        <strain evidence="1 2">CNM20130759</strain>
    </source>
</reference>
<dbReference type="Proteomes" id="UP000215506">
    <property type="component" value="Unassembled WGS sequence"/>
</dbReference>
<comment type="caution">
    <text evidence="1">The sequence shown here is derived from an EMBL/GenBank/DDBJ whole genome shotgun (WGS) entry which is preliminary data.</text>
</comment>
<accession>A0A231GV88</accession>
<organism evidence="1 2">
    <name type="scientific">Nocardia cerradoensis</name>
    <dbReference type="NCBI Taxonomy" id="85688"/>
    <lineage>
        <taxon>Bacteria</taxon>
        <taxon>Bacillati</taxon>
        <taxon>Actinomycetota</taxon>
        <taxon>Actinomycetes</taxon>
        <taxon>Mycobacteriales</taxon>
        <taxon>Nocardiaceae</taxon>
        <taxon>Nocardia</taxon>
    </lineage>
</organism>
<evidence type="ECO:0000313" key="2">
    <source>
        <dbReference type="Proteomes" id="UP000215506"/>
    </source>
</evidence>
<keyword evidence="1" id="KW-0223">Dioxygenase</keyword>